<keyword evidence="3" id="KW-1185">Reference proteome</keyword>
<reference evidence="1" key="1">
    <citation type="submission" date="2021-03" db="EMBL/GenBank/DDBJ databases">
        <authorList>
            <consortium name="Genoscope - CEA"/>
            <person name="William W."/>
        </authorList>
    </citation>
    <scope>NUCLEOTIDE SEQUENCE</scope>
    <source>
        <strain evidence="1">Doubled-haploid Pahang</strain>
    </source>
</reference>
<dbReference type="EMBL" id="HG996468">
    <property type="protein sequence ID" value="CAG1850934.1"/>
    <property type="molecule type" value="Genomic_DNA"/>
</dbReference>
<dbReference type="Proteomes" id="UP000012960">
    <property type="component" value="Unplaced"/>
</dbReference>
<evidence type="ECO:0000313" key="1">
    <source>
        <dbReference type="EMBL" id="CAG1850934.1"/>
    </source>
</evidence>
<reference evidence="2" key="2">
    <citation type="submission" date="2021-05" db="UniProtKB">
        <authorList>
            <consortium name="EnsemblPlants"/>
        </authorList>
    </citation>
    <scope>IDENTIFICATION</scope>
    <source>
        <strain evidence="2">subsp. malaccensis</strain>
    </source>
</reference>
<proteinExistence type="predicted"/>
<organism evidence="2 3">
    <name type="scientific">Musa acuminata subsp. malaccensis</name>
    <name type="common">Wild banana</name>
    <name type="synonym">Musa malaccensis</name>
    <dbReference type="NCBI Taxonomy" id="214687"/>
    <lineage>
        <taxon>Eukaryota</taxon>
        <taxon>Viridiplantae</taxon>
        <taxon>Streptophyta</taxon>
        <taxon>Embryophyta</taxon>
        <taxon>Tracheophyta</taxon>
        <taxon>Spermatophyta</taxon>
        <taxon>Magnoliopsida</taxon>
        <taxon>Liliopsida</taxon>
        <taxon>Zingiberales</taxon>
        <taxon>Musaceae</taxon>
        <taxon>Musa</taxon>
    </lineage>
</organism>
<dbReference type="Gramene" id="Ma03_t22090.1">
    <property type="protein sequence ID" value="Ma03_p22090.1"/>
    <property type="gene ID" value="Ma03_g22090"/>
</dbReference>
<evidence type="ECO:0000313" key="2">
    <source>
        <dbReference type="EnsemblPlants" id="Ma03_p22090.1"/>
    </source>
</evidence>
<name>A0A804IEY1_MUSAM</name>
<dbReference type="EnsemblPlants" id="Ma03_t22090.1">
    <property type="protein sequence ID" value="Ma03_p22090.1"/>
    <property type="gene ID" value="Ma03_g22090"/>
</dbReference>
<accession>A0A804IEY1</accession>
<gene>
    <name evidence="1" type="ORF">GSMUA_196320.1</name>
</gene>
<sequence>MVPLAVILRRQMSWERIEKPDVLYEAARERKKGEDFTLVKTECQRVPGHGDTTVSVPALFDGHNGFEQLLYTPRRIS</sequence>
<dbReference type="InParanoid" id="A0A804IEY1"/>
<dbReference type="OMA" id="QMSWERI"/>
<protein>
    <submittedName>
        <fullName evidence="1">(wild Malaysian banana) hypothetical protein</fullName>
    </submittedName>
</protein>
<evidence type="ECO:0000313" key="3">
    <source>
        <dbReference type="Proteomes" id="UP000012960"/>
    </source>
</evidence>
<dbReference type="AlphaFoldDB" id="A0A804IEY1"/>